<reference evidence="3" key="1">
    <citation type="journal article" date="2023" name="Commun. Biol.">
        <title>Genome analysis of Parmales, the sister group of diatoms, reveals the evolutionary specialization of diatoms from phago-mixotrophs to photoautotrophs.</title>
        <authorList>
            <person name="Ban H."/>
            <person name="Sato S."/>
            <person name="Yoshikawa S."/>
            <person name="Yamada K."/>
            <person name="Nakamura Y."/>
            <person name="Ichinomiya M."/>
            <person name="Sato N."/>
            <person name="Blanc-Mathieu R."/>
            <person name="Endo H."/>
            <person name="Kuwata A."/>
            <person name="Ogata H."/>
        </authorList>
    </citation>
    <scope>NUCLEOTIDE SEQUENCE [LARGE SCALE GENOMIC DNA]</scope>
    <source>
        <strain evidence="3">NIES 3700</strain>
    </source>
</reference>
<sequence length="150" mass="16899">MNLAAVQALSKSMLIVALGSVNSWYSVAYLLADVTLYLGIKVLRNDFTYHMPIYGVVGFILHFMVRVVAKLITDFTATIHFRHPRELGGLYFSINSFSPLIGMVLLLTLTKEGAFKETTRKHLQDATMFLGVSLFTLAGLFFLLINKEYR</sequence>
<feature type="transmembrane region" description="Helical" evidence="1">
    <location>
        <begin position="51"/>
        <end position="69"/>
    </location>
</feature>
<name>A0A9W7F8Z7_9STRA</name>
<proteinExistence type="predicted"/>
<feature type="transmembrane region" description="Helical" evidence="1">
    <location>
        <begin position="128"/>
        <end position="145"/>
    </location>
</feature>
<gene>
    <name evidence="2" type="ORF">TrLO_g11583</name>
</gene>
<dbReference type="EMBL" id="BRXW01000115">
    <property type="protein sequence ID" value="GMI07840.1"/>
    <property type="molecule type" value="Genomic_DNA"/>
</dbReference>
<dbReference type="Proteomes" id="UP001165122">
    <property type="component" value="Unassembled WGS sequence"/>
</dbReference>
<accession>A0A9W7F8Z7</accession>
<feature type="transmembrane region" description="Helical" evidence="1">
    <location>
        <begin position="12"/>
        <end position="31"/>
    </location>
</feature>
<organism evidence="2 3">
    <name type="scientific">Triparma laevis f. longispina</name>
    <dbReference type="NCBI Taxonomy" id="1714387"/>
    <lineage>
        <taxon>Eukaryota</taxon>
        <taxon>Sar</taxon>
        <taxon>Stramenopiles</taxon>
        <taxon>Ochrophyta</taxon>
        <taxon>Bolidophyceae</taxon>
        <taxon>Parmales</taxon>
        <taxon>Triparmaceae</taxon>
        <taxon>Triparma</taxon>
    </lineage>
</organism>
<dbReference type="AlphaFoldDB" id="A0A9W7F8Z7"/>
<keyword evidence="3" id="KW-1185">Reference proteome</keyword>
<feature type="transmembrane region" description="Helical" evidence="1">
    <location>
        <begin position="90"/>
        <end position="108"/>
    </location>
</feature>
<dbReference type="OrthoDB" id="10639412at2759"/>
<keyword evidence="1" id="KW-0472">Membrane</keyword>
<protein>
    <submittedName>
        <fullName evidence="2">Uncharacterized protein</fullName>
    </submittedName>
</protein>
<keyword evidence="1" id="KW-0812">Transmembrane</keyword>
<keyword evidence="1" id="KW-1133">Transmembrane helix</keyword>
<evidence type="ECO:0000256" key="1">
    <source>
        <dbReference type="SAM" id="Phobius"/>
    </source>
</evidence>
<evidence type="ECO:0000313" key="3">
    <source>
        <dbReference type="Proteomes" id="UP001165122"/>
    </source>
</evidence>
<comment type="caution">
    <text evidence="2">The sequence shown here is derived from an EMBL/GenBank/DDBJ whole genome shotgun (WGS) entry which is preliminary data.</text>
</comment>
<evidence type="ECO:0000313" key="2">
    <source>
        <dbReference type="EMBL" id="GMI07840.1"/>
    </source>
</evidence>